<protein>
    <submittedName>
        <fullName evidence="1">Uncharacterized protein</fullName>
    </submittedName>
</protein>
<dbReference type="RefSeq" id="WP_097077275.1">
    <property type="nucleotide sequence ID" value="NZ_OBMR01000016.1"/>
</dbReference>
<dbReference type="Proteomes" id="UP000219563">
    <property type="component" value="Unassembled WGS sequence"/>
</dbReference>
<sequence>MSDWGTVVFLYDYEWDFKWDFWNEDGEAEREKTQGIIVKHYDATGKSGIVKHAYYGMRYFMERFDHSSLDLYDHYRTGRTSNLTEIKTAFDVFMDQGIIDLGVDSVEHVIKNWGRNKKRYEEKPSELKYDLFAGDGTNGYFYIYFSGKPETGYSLKYTYVLGNDLHDIQHAFKNACGGESDYKNNIDEIDKAIKFFEENGTLITAEKDVKYIENRGTTIVQQAMERN</sequence>
<gene>
    <name evidence="1" type="ORF">SAMN02910411_0519</name>
</gene>
<accession>A0A285TCZ9</accession>
<evidence type="ECO:0000313" key="1">
    <source>
        <dbReference type="EMBL" id="SOC17764.1"/>
    </source>
</evidence>
<evidence type="ECO:0000313" key="2">
    <source>
        <dbReference type="Proteomes" id="UP000219563"/>
    </source>
</evidence>
<proteinExistence type="predicted"/>
<dbReference type="AlphaFoldDB" id="A0A285TCZ9"/>
<dbReference type="EMBL" id="OBMR01000016">
    <property type="protein sequence ID" value="SOC17764.1"/>
    <property type="molecule type" value="Genomic_DNA"/>
</dbReference>
<reference evidence="1 2" key="1">
    <citation type="submission" date="2017-08" db="EMBL/GenBank/DDBJ databases">
        <authorList>
            <person name="de Groot N.N."/>
        </authorList>
    </citation>
    <scope>NUCLEOTIDE SEQUENCE [LARGE SCALE GENOMIC DNA]</scope>
    <source>
        <strain evidence="1 2">DSM 9787</strain>
    </source>
</reference>
<name>A0A285TCZ9_9FIRM</name>
<organism evidence="1 2">
    <name type="scientific">Pseudobutyrivibrio ruminis DSM 9787</name>
    <dbReference type="NCBI Taxonomy" id="1123011"/>
    <lineage>
        <taxon>Bacteria</taxon>
        <taxon>Bacillati</taxon>
        <taxon>Bacillota</taxon>
        <taxon>Clostridia</taxon>
        <taxon>Lachnospirales</taxon>
        <taxon>Lachnospiraceae</taxon>
        <taxon>Pseudobutyrivibrio</taxon>
    </lineage>
</organism>